<gene>
    <name evidence="2" type="primary">B1111E11.41</name>
</gene>
<reference evidence="2" key="1">
    <citation type="journal article" date="2002" name="Nature">
        <title>The genome sequence and structure of rice chromosome 1.</title>
        <authorList>
            <person name="Sasaki T."/>
            <person name="Matsumoto T."/>
            <person name="Yamamoto K."/>
            <person name="Sakata K."/>
            <person name="Baba T."/>
            <person name="Katayose Y."/>
            <person name="Wu J."/>
            <person name="Niimura Y."/>
            <person name="Cheng Z."/>
            <person name="Nagamura Y."/>
            <person name="Antonio B.A."/>
            <person name="Kanamori H."/>
            <person name="Hosokawa S."/>
            <person name="Masukawa M."/>
            <person name="Arikawa K."/>
            <person name="Chiden Y."/>
            <person name="Hayashi M."/>
            <person name="Okamoto M."/>
            <person name="Ando T."/>
            <person name="Aoki H."/>
            <person name="Arita K."/>
            <person name="Hamada M."/>
            <person name="Harada C."/>
            <person name="Hijishita S."/>
            <person name="Honda M."/>
            <person name="Ichikawa Y."/>
            <person name="Idonuma A."/>
            <person name="Iijima M."/>
            <person name="Ikeda M."/>
            <person name="Ikeno M."/>
            <person name="Itoh S."/>
            <person name="Itoh T."/>
            <person name="Itoh Y."/>
            <person name="Itoh Y."/>
            <person name="Iwabuchi A."/>
            <person name="Kamiya K."/>
            <person name="Karasawa W."/>
            <person name="Katagiri S."/>
            <person name="Kikuta A."/>
            <person name="Kobayashi N."/>
            <person name="Kono I."/>
            <person name="Machita K."/>
            <person name="Maehara T."/>
            <person name="Mizuno H."/>
            <person name="Mizubayashi T."/>
            <person name="Mukai Y."/>
            <person name="Nagasaki H."/>
            <person name="Nakashima M."/>
            <person name="Nakama Y."/>
            <person name="Nakamichi Y."/>
            <person name="Nakamura M."/>
            <person name="Namiki N."/>
            <person name="Negishi M."/>
            <person name="Ohta I."/>
            <person name="Ono N."/>
            <person name="Saji S."/>
            <person name="Sakai K."/>
            <person name="Shibata M."/>
            <person name="Shimokawa T."/>
            <person name="Shomura A."/>
            <person name="Song J."/>
            <person name="Takazaki Y."/>
            <person name="Terasawa K."/>
            <person name="Tsuji K."/>
            <person name="Waki K."/>
            <person name="Yamagata H."/>
            <person name="Yamane H."/>
            <person name="Yoshiki S."/>
            <person name="Yoshihara R."/>
            <person name="Yukawa K."/>
            <person name="Zhong H."/>
            <person name="Iwama H."/>
            <person name="Endo T."/>
            <person name="Ito H."/>
            <person name="Hahn J.H."/>
            <person name="Kim H.I."/>
            <person name="Eun M.Y."/>
            <person name="Yano M."/>
            <person name="Jiang J."/>
            <person name="Gojobori T."/>
        </authorList>
    </citation>
    <scope>NUCLEOTIDE SEQUENCE [LARGE SCALE GENOMIC DNA]</scope>
</reference>
<feature type="region of interest" description="Disordered" evidence="1">
    <location>
        <begin position="244"/>
        <end position="308"/>
    </location>
</feature>
<organism evidence="2">
    <name type="scientific">Oryza sativa subsp. japonica</name>
    <name type="common">Rice</name>
    <dbReference type="NCBI Taxonomy" id="39947"/>
    <lineage>
        <taxon>Eukaryota</taxon>
        <taxon>Viridiplantae</taxon>
        <taxon>Streptophyta</taxon>
        <taxon>Embryophyta</taxon>
        <taxon>Tracheophyta</taxon>
        <taxon>Spermatophyta</taxon>
        <taxon>Magnoliopsida</taxon>
        <taxon>Liliopsida</taxon>
        <taxon>Poales</taxon>
        <taxon>Poaceae</taxon>
        <taxon>BOP clade</taxon>
        <taxon>Oryzoideae</taxon>
        <taxon>Oryzeae</taxon>
        <taxon>Oryzinae</taxon>
        <taxon>Oryza</taxon>
        <taxon>Oryza sativa</taxon>
    </lineage>
</organism>
<dbReference type="Proteomes" id="UP000817658">
    <property type="component" value="Chromosome 1"/>
</dbReference>
<name>Q5QLJ1_ORYSJ</name>
<feature type="compositionally biased region" description="Low complexity" evidence="1">
    <location>
        <begin position="250"/>
        <end position="272"/>
    </location>
</feature>
<feature type="region of interest" description="Disordered" evidence="1">
    <location>
        <begin position="128"/>
        <end position="156"/>
    </location>
</feature>
<feature type="compositionally biased region" description="Polar residues" evidence="1">
    <location>
        <begin position="288"/>
        <end position="297"/>
    </location>
</feature>
<accession>Q5QLJ1</accession>
<dbReference type="AlphaFoldDB" id="Q5QLJ1"/>
<feature type="region of interest" description="Disordered" evidence="1">
    <location>
        <begin position="346"/>
        <end position="382"/>
    </location>
</feature>
<dbReference type="EMBL" id="AP004224">
    <property type="protein sequence ID" value="BAD73721.1"/>
    <property type="molecule type" value="Genomic_DNA"/>
</dbReference>
<sequence>MEDDILPSREVIGWQPVVGEEFPIPNTGEGNAEEDPTTVQCWLNRGCHSLPFDKDKATGRITSFFEPGTAISTKGCPKLLYCKSTLPGTENFVSNPPLLEMPAKRSTTDAPSVERPFKCLAANPDSRAQKKDMTCPNTWQRYRWPKGPRPDGPAHGTAAVAAEMTAAMSRSAIDGTKLVGLPGAAAQGRLIHQPLTAADNVRFRVSTQVDPNKTATSGEGSGASAQMTSEATVGATAAAIDQLGEGGDAADGAPGSSSLDAGAKSSSSLGAATDQSGEDGDTTDAALGSSSPGTGAKSSAMGRAKRLRIRTTSLRRLLKSEKRQTVKAKSQALKLIFHNVEGVEMEHERKKSLAKSDKWAEKVNEAEETGGKSRVDELEQRP</sequence>
<feature type="region of interest" description="Disordered" evidence="1">
    <location>
        <begin position="209"/>
        <end position="229"/>
    </location>
</feature>
<proteinExistence type="predicted"/>
<evidence type="ECO:0000313" key="2">
    <source>
        <dbReference type="EMBL" id="BAD73721.1"/>
    </source>
</evidence>
<protein>
    <submittedName>
        <fullName evidence="2">Uncharacterized protein</fullName>
    </submittedName>
</protein>
<evidence type="ECO:0000256" key="1">
    <source>
        <dbReference type="SAM" id="MobiDB-lite"/>
    </source>
</evidence>